<dbReference type="AlphaFoldDB" id="A0A5B9MK06"/>
<evidence type="ECO:0000259" key="6">
    <source>
        <dbReference type="Pfam" id="PF12849"/>
    </source>
</evidence>
<name>A0A5B9MK06_9BACT</name>
<keyword evidence="3" id="KW-0732">Signal</keyword>
<comment type="function">
    <text evidence="4">Involved in the system for phosphate transport across the cytoplasmic membrane.</text>
</comment>
<protein>
    <recommendedName>
        <fullName evidence="4">Phosphate-binding protein</fullName>
    </recommendedName>
</protein>
<dbReference type="FunFam" id="3.40.190.10:FF:000055">
    <property type="entry name" value="Phosphate ABC transporter, phosphate-binding protein"/>
    <property type="match status" value="1"/>
</dbReference>
<reference evidence="7 8" key="1">
    <citation type="submission" date="2019-02" db="EMBL/GenBank/DDBJ databases">
        <title>Planctomycetal bacteria perform biofilm scaping via a novel small molecule.</title>
        <authorList>
            <person name="Jeske O."/>
            <person name="Boedeker C."/>
            <person name="Wiegand S."/>
            <person name="Breitling P."/>
            <person name="Kallscheuer N."/>
            <person name="Jogler M."/>
            <person name="Rohde M."/>
            <person name="Petersen J."/>
            <person name="Medema M.H."/>
            <person name="Surup F."/>
            <person name="Jogler C."/>
        </authorList>
    </citation>
    <scope>NUCLEOTIDE SEQUENCE [LARGE SCALE GENOMIC DNA]</scope>
    <source>
        <strain evidence="7 8">Mal15</strain>
    </source>
</reference>
<dbReference type="CDD" id="cd13654">
    <property type="entry name" value="PBP2_phosphate_like_2"/>
    <property type="match status" value="1"/>
</dbReference>
<dbReference type="InterPro" id="IPR011862">
    <property type="entry name" value="Phos-bd"/>
</dbReference>
<sequence length="368" mass="39722">MFFQITSRSTPLTGKRTIGCIALASSLLIGFSGCGSKSDAPTTTESAAESGSTAAVSNLTGTIKINGSSTVQPIANAVKEEFAKLYPNVNVSVDGKGTGNGFKMFQDKETDISDASRPIKPGEFEACKANGVEFIEIPVAYDGLTIVVHPKNDWVKSMTIEQLQKIFVAGDAAKQWSDVDASWPAEKIEIFSPGTGSGTYDYFREVVIGKSDSSLRNDMNLNEDDNVLVNGVAGNPYAIGFFGVAYYEESKDKLKAVEIVNPKDDKAYLPTPENIASGTYAPFSRPLFIYVSTASLPRAEIATFVSYFLENAPSLCERVGYVRLPDEIMQRAAKNLDEENTGTHYIDGEGNSRSGAVADIYQPENLTK</sequence>
<comment type="similarity">
    <text evidence="1 4">Belongs to the PstS family.</text>
</comment>
<dbReference type="Proteomes" id="UP000321353">
    <property type="component" value="Chromosome"/>
</dbReference>
<dbReference type="NCBIfam" id="TIGR02136">
    <property type="entry name" value="ptsS_2"/>
    <property type="match status" value="1"/>
</dbReference>
<dbReference type="SUPFAM" id="SSF53850">
    <property type="entry name" value="Periplasmic binding protein-like II"/>
    <property type="match status" value="1"/>
</dbReference>
<feature type="region of interest" description="Disordered" evidence="5">
    <location>
        <begin position="341"/>
        <end position="368"/>
    </location>
</feature>
<dbReference type="PANTHER" id="PTHR30570">
    <property type="entry name" value="PERIPLASMIC PHOSPHATE BINDING COMPONENT OF PHOSPHATE ABC TRANSPORTER"/>
    <property type="match status" value="1"/>
</dbReference>
<dbReference type="KEGG" id="smam:Mal15_33710"/>
<evidence type="ECO:0000313" key="7">
    <source>
        <dbReference type="EMBL" id="QEF99307.1"/>
    </source>
</evidence>
<feature type="domain" description="PBP" evidence="6">
    <location>
        <begin position="53"/>
        <end position="310"/>
    </location>
</feature>
<evidence type="ECO:0000313" key="8">
    <source>
        <dbReference type="Proteomes" id="UP000321353"/>
    </source>
</evidence>
<dbReference type="Gene3D" id="3.40.190.10">
    <property type="entry name" value="Periplasmic binding protein-like II"/>
    <property type="match status" value="2"/>
</dbReference>
<dbReference type="GO" id="GO:0006817">
    <property type="term" value="P:phosphate ion transport"/>
    <property type="evidence" value="ECO:0007669"/>
    <property type="project" value="UniProtKB-UniRule"/>
</dbReference>
<proteinExistence type="inferred from homology"/>
<dbReference type="GO" id="GO:0042301">
    <property type="term" value="F:phosphate ion binding"/>
    <property type="evidence" value="ECO:0007669"/>
    <property type="project" value="UniProtKB-UniRule"/>
</dbReference>
<evidence type="ECO:0000256" key="5">
    <source>
        <dbReference type="SAM" id="MobiDB-lite"/>
    </source>
</evidence>
<evidence type="ECO:0000256" key="4">
    <source>
        <dbReference type="RuleBase" id="RU367119"/>
    </source>
</evidence>
<dbReference type="InterPro" id="IPR050811">
    <property type="entry name" value="Phosphate_ABC_transporter"/>
</dbReference>
<evidence type="ECO:0000256" key="2">
    <source>
        <dbReference type="ARBA" id="ARBA00022448"/>
    </source>
</evidence>
<evidence type="ECO:0000256" key="1">
    <source>
        <dbReference type="ARBA" id="ARBA00008725"/>
    </source>
</evidence>
<accession>A0A5B9MK06</accession>
<dbReference type="InterPro" id="IPR024370">
    <property type="entry name" value="PBP_domain"/>
</dbReference>
<keyword evidence="4" id="KW-0592">Phosphate transport</keyword>
<dbReference type="EMBL" id="CP036264">
    <property type="protein sequence ID" value="QEF99307.1"/>
    <property type="molecule type" value="Genomic_DNA"/>
</dbReference>
<organism evidence="7 8">
    <name type="scientific">Stieleria maiorica</name>
    <dbReference type="NCBI Taxonomy" id="2795974"/>
    <lineage>
        <taxon>Bacteria</taxon>
        <taxon>Pseudomonadati</taxon>
        <taxon>Planctomycetota</taxon>
        <taxon>Planctomycetia</taxon>
        <taxon>Pirellulales</taxon>
        <taxon>Pirellulaceae</taxon>
        <taxon>Stieleria</taxon>
    </lineage>
</organism>
<gene>
    <name evidence="7" type="primary">pstS</name>
    <name evidence="7" type="ORF">Mal15_33710</name>
</gene>
<dbReference type="Pfam" id="PF12849">
    <property type="entry name" value="PBP_like_2"/>
    <property type="match status" value="1"/>
</dbReference>
<dbReference type="PANTHER" id="PTHR30570:SF1">
    <property type="entry name" value="PHOSPHATE-BINDING PROTEIN PSTS"/>
    <property type="match status" value="1"/>
</dbReference>
<keyword evidence="8" id="KW-1185">Reference proteome</keyword>
<evidence type="ECO:0000256" key="3">
    <source>
        <dbReference type="ARBA" id="ARBA00022729"/>
    </source>
</evidence>
<keyword evidence="2 4" id="KW-0813">Transport</keyword>